<evidence type="ECO:0000313" key="3">
    <source>
        <dbReference type="Proteomes" id="UP001597118"/>
    </source>
</evidence>
<dbReference type="Proteomes" id="UP001597118">
    <property type="component" value="Unassembled WGS sequence"/>
</dbReference>
<dbReference type="InterPro" id="IPR021309">
    <property type="entry name" value="YgaP-like_TM"/>
</dbReference>
<protein>
    <submittedName>
        <fullName evidence="2">DUF2892 domain-containing protein</fullName>
    </submittedName>
</protein>
<evidence type="ECO:0000313" key="2">
    <source>
        <dbReference type="EMBL" id="MFD1631657.1"/>
    </source>
</evidence>
<name>A0ABW4II72_9SPHI</name>
<keyword evidence="3" id="KW-1185">Reference proteome</keyword>
<dbReference type="EMBL" id="JBHUDG010000049">
    <property type="protein sequence ID" value="MFD1631657.1"/>
    <property type="molecule type" value="Genomic_DNA"/>
</dbReference>
<proteinExistence type="predicted"/>
<comment type="caution">
    <text evidence="2">The sequence shown here is derived from an EMBL/GenBank/DDBJ whole genome shotgun (WGS) entry which is preliminary data.</text>
</comment>
<evidence type="ECO:0000259" key="1">
    <source>
        <dbReference type="Pfam" id="PF11127"/>
    </source>
</evidence>
<organism evidence="2 3">
    <name type="scientific">Pseudopedobacter beijingensis</name>
    <dbReference type="NCBI Taxonomy" id="1207056"/>
    <lineage>
        <taxon>Bacteria</taxon>
        <taxon>Pseudomonadati</taxon>
        <taxon>Bacteroidota</taxon>
        <taxon>Sphingobacteriia</taxon>
        <taxon>Sphingobacteriales</taxon>
        <taxon>Sphingobacteriaceae</taxon>
        <taxon>Pseudopedobacter</taxon>
    </lineage>
</organism>
<reference evidence="3" key="1">
    <citation type="journal article" date="2019" name="Int. J. Syst. Evol. Microbiol.">
        <title>The Global Catalogue of Microorganisms (GCM) 10K type strain sequencing project: providing services to taxonomists for standard genome sequencing and annotation.</title>
        <authorList>
            <consortium name="The Broad Institute Genomics Platform"/>
            <consortium name="The Broad Institute Genome Sequencing Center for Infectious Disease"/>
            <person name="Wu L."/>
            <person name="Ma J."/>
        </authorList>
    </citation>
    <scope>NUCLEOTIDE SEQUENCE [LARGE SCALE GENOMIC DNA]</scope>
    <source>
        <strain evidence="3">CCUG 53762</strain>
    </source>
</reference>
<dbReference type="Pfam" id="PF11127">
    <property type="entry name" value="YgaP-like_TM"/>
    <property type="match status" value="1"/>
</dbReference>
<accession>A0ABW4II72</accession>
<feature type="domain" description="Inner membrane protein YgaP-like transmembrane" evidence="1">
    <location>
        <begin position="22"/>
        <end position="79"/>
    </location>
</feature>
<dbReference type="RefSeq" id="WP_379664025.1">
    <property type="nucleotide sequence ID" value="NZ_JBHUDG010000049.1"/>
</dbReference>
<gene>
    <name evidence="2" type="ORF">ACFSAH_17420</name>
</gene>
<sequence length="99" mass="10984">MANMIDNIKERVEETLGMDSYTNISKTERLLSVATGSFFAVKGIKRLFSKPWLAVSELALSYGLINRGLTGYCPIAEKFAKEEHRSEPIIVIKGTTISS</sequence>